<keyword evidence="2" id="KW-1185">Reference proteome</keyword>
<dbReference type="PRINTS" id="PR00413">
    <property type="entry name" value="HADHALOGNASE"/>
</dbReference>
<evidence type="ECO:0000313" key="1">
    <source>
        <dbReference type="EMBL" id="KAJ57000.1"/>
    </source>
</evidence>
<evidence type="ECO:0000313" key="2">
    <source>
        <dbReference type="Proteomes" id="UP000026249"/>
    </source>
</evidence>
<dbReference type="PANTHER" id="PTHR43611:SF3">
    <property type="entry name" value="FLAVIN MONONUCLEOTIDE HYDROLASE 1, CHLOROPLATIC"/>
    <property type="match status" value="1"/>
</dbReference>
<dbReference type="RefSeq" id="WP_035255174.1">
    <property type="nucleotide sequence ID" value="NZ_JFKE01000001.1"/>
</dbReference>
<proteinExistence type="predicted"/>
<gene>
    <name evidence="1" type="ORF">ACMU_00470</name>
</gene>
<dbReference type="NCBIfam" id="TIGR01509">
    <property type="entry name" value="HAD-SF-IA-v3"/>
    <property type="match status" value="1"/>
</dbReference>
<dbReference type="EMBL" id="JFKE01000001">
    <property type="protein sequence ID" value="KAJ57000.1"/>
    <property type="molecule type" value="Genomic_DNA"/>
</dbReference>
<dbReference type="InterPro" id="IPR006439">
    <property type="entry name" value="HAD-SF_hydro_IA"/>
</dbReference>
<name>A0A037ZMY6_9RHOB</name>
<dbReference type="Proteomes" id="UP000026249">
    <property type="component" value="Unassembled WGS sequence"/>
</dbReference>
<dbReference type="Pfam" id="PF00702">
    <property type="entry name" value="Hydrolase"/>
    <property type="match status" value="1"/>
</dbReference>
<dbReference type="SUPFAM" id="SSF56784">
    <property type="entry name" value="HAD-like"/>
    <property type="match status" value="1"/>
</dbReference>
<reference evidence="1 2" key="1">
    <citation type="submission" date="2014-03" db="EMBL/GenBank/DDBJ databases">
        <title>Draft Genome Sequence of Actibacterium mucosum KCTC 23349, a Marine Alphaproteobacterium with Complex Ionic Requirements Isolated from Mediterranean Seawater at Malvarrosa Beach, Valencia, Spain.</title>
        <authorList>
            <person name="Arahal D.R."/>
            <person name="Shao Z."/>
            <person name="Lai Q."/>
            <person name="Pujalte M.J."/>
        </authorList>
    </citation>
    <scope>NUCLEOTIDE SEQUENCE [LARGE SCALE GENOMIC DNA]</scope>
    <source>
        <strain evidence="1 2">KCTC 23349</strain>
    </source>
</reference>
<dbReference type="InterPro" id="IPR023198">
    <property type="entry name" value="PGP-like_dom2"/>
</dbReference>
<comment type="caution">
    <text evidence="1">The sequence shown here is derived from an EMBL/GenBank/DDBJ whole genome shotgun (WGS) entry which is preliminary data.</text>
</comment>
<dbReference type="CDD" id="cd02603">
    <property type="entry name" value="HAD_sEH-N_like"/>
    <property type="match status" value="1"/>
</dbReference>
<protein>
    <submittedName>
        <fullName evidence="1">Haloacid dehalogenase</fullName>
    </submittedName>
</protein>
<dbReference type="OrthoDB" id="9807742at2"/>
<dbReference type="STRING" id="1454373.ACMU_00470"/>
<organism evidence="1 2">
    <name type="scientific">Actibacterium mucosum KCTC 23349</name>
    <dbReference type="NCBI Taxonomy" id="1454373"/>
    <lineage>
        <taxon>Bacteria</taxon>
        <taxon>Pseudomonadati</taxon>
        <taxon>Pseudomonadota</taxon>
        <taxon>Alphaproteobacteria</taxon>
        <taxon>Rhodobacterales</taxon>
        <taxon>Roseobacteraceae</taxon>
        <taxon>Actibacterium</taxon>
    </lineage>
</organism>
<sequence>MTRPEAVVFDIGNVLLHWDPHAFYDRVIGPERRAALFAAVDLDGMNEQVDLGADFRATIYAKAEEHPDFGDEIRMWHDRWIEMAEPGIDHSMHLMRTLQGKGVPVFSLSNFGVDSYVVAAQRYPILNEFDRDFVSGHLKMIKPDAAIYEVLETQSGVAPGALLFTDDRADNISAAQARGWRTHLFEGPEGWAARLVAESLLTAEEASMP</sequence>
<dbReference type="InterPro" id="IPR023214">
    <property type="entry name" value="HAD_sf"/>
</dbReference>
<accession>A0A037ZMY6</accession>
<dbReference type="Gene3D" id="1.10.150.240">
    <property type="entry name" value="Putative phosphatase, domain 2"/>
    <property type="match status" value="1"/>
</dbReference>
<dbReference type="PANTHER" id="PTHR43611">
    <property type="entry name" value="ALPHA-D-GLUCOSE 1-PHOSPHATE PHOSPHATASE"/>
    <property type="match status" value="1"/>
</dbReference>
<dbReference type="Gene3D" id="3.40.50.1000">
    <property type="entry name" value="HAD superfamily/HAD-like"/>
    <property type="match status" value="1"/>
</dbReference>
<dbReference type="InterPro" id="IPR036412">
    <property type="entry name" value="HAD-like_sf"/>
</dbReference>
<dbReference type="AlphaFoldDB" id="A0A037ZMY6"/>